<dbReference type="GO" id="GO:0015628">
    <property type="term" value="P:protein secretion by the type II secretion system"/>
    <property type="evidence" value="ECO:0007669"/>
    <property type="project" value="InterPro"/>
</dbReference>
<reference evidence="3 4" key="1">
    <citation type="submission" date="2020-08" db="EMBL/GenBank/DDBJ databases">
        <title>Genomic Encyclopedia of Type Strains, Phase IV (KMG-IV): sequencing the most valuable type-strain genomes for metagenomic binning, comparative biology and taxonomic classification.</title>
        <authorList>
            <person name="Goeker M."/>
        </authorList>
    </citation>
    <scope>NUCLEOTIDE SEQUENCE [LARGE SCALE GENOMIC DNA]</scope>
    <source>
        <strain evidence="3 4">DSM 23562</strain>
    </source>
</reference>
<dbReference type="AlphaFoldDB" id="A0A7W9W5V9"/>
<sequence length="276" mass="30078">MKRAFTLIELLVVIAIIAILAAILFPVFAQAREKARQTSCLSNMKQLGLGLMMYAQDYDETLMQTTWEIPTWKVHWSYVLQPYVKNERVFVCPSDPAPVKPNAPCAAGQVVGVSCDGQVPAFSYINNYNVIPAHDWLAPSAAAIEAPANLIALAERRDKLTSGAVVGQWKGMSGLVATSTARGSSSGGGQICPGDTWRLVTKADADAGLLAANDKKPELIRVKWDRHNQGANYTFADGHAKWLRVEQTIDPNSFLWGDRFLPTPFVPNPLGAPPCN</sequence>
<dbReference type="NCBIfam" id="TIGR04294">
    <property type="entry name" value="pre_pil_HX9DG"/>
    <property type="match status" value="1"/>
</dbReference>
<dbReference type="InterPro" id="IPR012902">
    <property type="entry name" value="N_methyl_site"/>
</dbReference>
<dbReference type="RefSeq" id="WP_184192973.1">
    <property type="nucleotide sequence ID" value="NZ_JACHGW010000001.1"/>
</dbReference>
<protein>
    <submittedName>
        <fullName evidence="3">Prepilin-type N-terminal cleavage/methylation domain-containing protein/prepilin-type processing-associated H-X9-DG protein</fullName>
    </submittedName>
</protein>
<evidence type="ECO:0000313" key="4">
    <source>
        <dbReference type="Proteomes" id="UP000520814"/>
    </source>
</evidence>
<dbReference type="SUPFAM" id="SSF54523">
    <property type="entry name" value="Pili subunits"/>
    <property type="match status" value="1"/>
</dbReference>
<gene>
    <name evidence="3" type="ORF">HNQ39_001127</name>
</gene>
<dbReference type="PRINTS" id="PR00813">
    <property type="entry name" value="BCTERIALGSPG"/>
</dbReference>
<keyword evidence="1" id="KW-0488">Methylation</keyword>
<evidence type="ECO:0000259" key="2">
    <source>
        <dbReference type="Pfam" id="PF07596"/>
    </source>
</evidence>
<feature type="domain" description="DUF1559" evidence="2">
    <location>
        <begin position="30"/>
        <end position="60"/>
    </location>
</feature>
<dbReference type="InterPro" id="IPR045584">
    <property type="entry name" value="Pilin-like"/>
</dbReference>
<name>A0A7W9W5V9_ARMRO</name>
<dbReference type="Gene3D" id="3.30.700.10">
    <property type="entry name" value="Glycoprotein, Type 4 Pilin"/>
    <property type="match status" value="1"/>
</dbReference>
<accession>A0A7W9W5V9</accession>
<dbReference type="InterPro" id="IPR027558">
    <property type="entry name" value="Pre_pil_HX9DG_C"/>
</dbReference>
<dbReference type="PANTHER" id="PTHR30093">
    <property type="entry name" value="GENERAL SECRETION PATHWAY PROTEIN G"/>
    <property type="match status" value="1"/>
</dbReference>
<proteinExistence type="predicted"/>
<dbReference type="InterPro" id="IPR000983">
    <property type="entry name" value="Bac_GSPG_pilin"/>
</dbReference>
<evidence type="ECO:0000256" key="1">
    <source>
        <dbReference type="ARBA" id="ARBA00022481"/>
    </source>
</evidence>
<keyword evidence="4" id="KW-1185">Reference proteome</keyword>
<dbReference type="Pfam" id="PF07963">
    <property type="entry name" value="N_methyl"/>
    <property type="match status" value="1"/>
</dbReference>
<dbReference type="GO" id="GO:0015627">
    <property type="term" value="C:type II protein secretion system complex"/>
    <property type="evidence" value="ECO:0007669"/>
    <property type="project" value="InterPro"/>
</dbReference>
<dbReference type="Pfam" id="PF07596">
    <property type="entry name" value="SBP_bac_10"/>
    <property type="match status" value="1"/>
</dbReference>
<comment type="caution">
    <text evidence="3">The sequence shown here is derived from an EMBL/GenBank/DDBJ whole genome shotgun (WGS) entry which is preliminary data.</text>
</comment>
<dbReference type="Proteomes" id="UP000520814">
    <property type="component" value="Unassembled WGS sequence"/>
</dbReference>
<dbReference type="EMBL" id="JACHGW010000001">
    <property type="protein sequence ID" value="MBB6049365.1"/>
    <property type="molecule type" value="Genomic_DNA"/>
</dbReference>
<dbReference type="NCBIfam" id="TIGR02532">
    <property type="entry name" value="IV_pilin_GFxxxE"/>
    <property type="match status" value="1"/>
</dbReference>
<organism evidence="3 4">
    <name type="scientific">Armatimonas rosea</name>
    <dbReference type="NCBI Taxonomy" id="685828"/>
    <lineage>
        <taxon>Bacteria</taxon>
        <taxon>Bacillati</taxon>
        <taxon>Armatimonadota</taxon>
        <taxon>Armatimonadia</taxon>
        <taxon>Armatimonadales</taxon>
        <taxon>Armatimonadaceae</taxon>
        <taxon>Armatimonas</taxon>
    </lineage>
</organism>
<dbReference type="InterPro" id="IPR011453">
    <property type="entry name" value="DUF1559"/>
</dbReference>
<evidence type="ECO:0000313" key="3">
    <source>
        <dbReference type="EMBL" id="MBB6049365.1"/>
    </source>
</evidence>